<protein>
    <recommendedName>
        <fullName evidence="3">Tyr recombinase domain-containing protein</fullName>
    </recommendedName>
</protein>
<evidence type="ECO:0000259" key="3">
    <source>
        <dbReference type="PROSITE" id="PS51898"/>
    </source>
</evidence>
<keyword evidence="5" id="KW-1185">Reference proteome</keyword>
<reference evidence="4" key="2">
    <citation type="submission" date="2020-09" db="EMBL/GenBank/DDBJ databases">
        <authorList>
            <person name="Sun Q."/>
            <person name="Zhou Y."/>
        </authorList>
    </citation>
    <scope>NUCLEOTIDE SEQUENCE</scope>
    <source>
        <strain evidence="4">CGMCC 1.3617</strain>
    </source>
</reference>
<name>A0A917L1Y5_9PROT</name>
<dbReference type="Gene3D" id="1.10.443.10">
    <property type="entry name" value="Intergrase catalytic core"/>
    <property type="match status" value="1"/>
</dbReference>
<dbReference type="RefSeq" id="WP_188973035.1">
    <property type="nucleotide sequence ID" value="NZ_BMKW01000020.1"/>
</dbReference>
<keyword evidence="1" id="KW-0233">DNA recombination</keyword>
<dbReference type="CDD" id="cd00397">
    <property type="entry name" value="DNA_BRE_C"/>
    <property type="match status" value="1"/>
</dbReference>
<feature type="compositionally biased region" description="Basic residues" evidence="2">
    <location>
        <begin position="589"/>
        <end position="602"/>
    </location>
</feature>
<dbReference type="Pfam" id="PF00589">
    <property type="entry name" value="Phage_integrase"/>
    <property type="match status" value="1"/>
</dbReference>
<proteinExistence type="predicted"/>
<accession>A0A917L1Y5</accession>
<dbReference type="GO" id="GO:0003677">
    <property type="term" value="F:DNA binding"/>
    <property type="evidence" value="ECO:0007669"/>
    <property type="project" value="InterPro"/>
</dbReference>
<dbReference type="PROSITE" id="PS51898">
    <property type="entry name" value="TYR_RECOMBINASE"/>
    <property type="match status" value="1"/>
</dbReference>
<dbReference type="InterPro" id="IPR011010">
    <property type="entry name" value="DNA_brk_join_enz"/>
</dbReference>
<feature type="region of interest" description="Disordered" evidence="2">
    <location>
        <begin position="575"/>
        <end position="602"/>
    </location>
</feature>
<gene>
    <name evidence="4" type="ORF">GCM10011320_55660</name>
</gene>
<dbReference type="InterPro" id="IPR013762">
    <property type="entry name" value="Integrase-like_cat_sf"/>
</dbReference>
<dbReference type="AlphaFoldDB" id="A0A917L1Y5"/>
<comment type="caution">
    <text evidence="4">The sequence shown here is derived from an EMBL/GenBank/DDBJ whole genome shotgun (WGS) entry which is preliminary data.</text>
</comment>
<dbReference type="Proteomes" id="UP000661507">
    <property type="component" value="Unassembled WGS sequence"/>
</dbReference>
<dbReference type="SUPFAM" id="SSF56349">
    <property type="entry name" value="DNA breaking-rejoining enzymes"/>
    <property type="match status" value="1"/>
</dbReference>
<dbReference type="GO" id="GO:0006310">
    <property type="term" value="P:DNA recombination"/>
    <property type="evidence" value="ECO:0007669"/>
    <property type="project" value="UniProtKB-KW"/>
</dbReference>
<evidence type="ECO:0000313" key="4">
    <source>
        <dbReference type="EMBL" id="GGJ40880.1"/>
    </source>
</evidence>
<evidence type="ECO:0000256" key="1">
    <source>
        <dbReference type="ARBA" id="ARBA00023172"/>
    </source>
</evidence>
<feature type="domain" description="Tyr recombinase" evidence="3">
    <location>
        <begin position="369"/>
        <end position="569"/>
    </location>
</feature>
<reference evidence="4" key="1">
    <citation type="journal article" date="2014" name="Int. J. Syst. Evol. Microbiol.">
        <title>Complete genome sequence of Corynebacterium casei LMG S-19264T (=DSM 44701T), isolated from a smear-ripened cheese.</title>
        <authorList>
            <consortium name="US DOE Joint Genome Institute (JGI-PGF)"/>
            <person name="Walter F."/>
            <person name="Albersmeier A."/>
            <person name="Kalinowski J."/>
            <person name="Ruckert C."/>
        </authorList>
    </citation>
    <scope>NUCLEOTIDE SEQUENCE</scope>
    <source>
        <strain evidence="4">CGMCC 1.3617</strain>
    </source>
</reference>
<dbReference type="InterPro" id="IPR002104">
    <property type="entry name" value="Integrase_catalytic"/>
</dbReference>
<dbReference type="GO" id="GO:0015074">
    <property type="term" value="P:DNA integration"/>
    <property type="evidence" value="ECO:0007669"/>
    <property type="project" value="InterPro"/>
</dbReference>
<dbReference type="EMBL" id="BMKW01000020">
    <property type="protein sequence ID" value="GGJ40880.1"/>
    <property type="molecule type" value="Genomic_DNA"/>
</dbReference>
<organism evidence="4 5">
    <name type="scientific">Neoroseomonas lacus</name>
    <dbReference type="NCBI Taxonomy" id="287609"/>
    <lineage>
        <taxon>Bacteria</taxon>
        <taxon>Pseudomonadati</taxon>
        <taxon>Pseudomonadota</taxon>
        <taxon>Alphaproteobacteria</taxon>
        <taxon>Acetobacterales</taxon>
        <taxon>Acetobacteraceae</taxon>
        <taxon>Neoroseomonas</taxon>
    </lineage>
</organism>
<evidence type="ECO:0000313" key="5">
    <source>
        <dbReference type="Proteomes" id="UP000661507"/>
    </source>
</evidence>
<evidence type="ECO:0000256" key="2">
    <source>
        <dbReference type="SAM" id="MobiDB-lite"/>
    </source>
</evidence>
<sequence>MKIGNGPELPLPELKMTSVPTFQQMMQEIPTWVDWPEAVQRDGVSAFRRVAKMLQMHPATVPCEPAFLSERLKGKVPAEFGVGERNFRNLLSRIRKALRRKGLHAPDQRKPGLSAAWEKVLSVIKAAGERGCAKRLGGWCTQRGIEPLDVTDEVIARYGQSDVATRLSVSDRSASTIVARALNKALPIAFPRADLPRLAAPRQKVPYALPLAAYPASLQEEIQRGLDRLGRGRVGQRFLAVRDGPRKVVRASTIAVREFAIRQILGCLVLHGHRPEEMTSLRYIFDDLERASTVIDWFHARQQPDDEEEVLGGQLLQIAETMRQVGVHWLKLPPETCAVIKQWVSDALPPRNQGLTAKNRERLRALVQPRPYALLLDTPRSLMEAARAIDGSPAEAARVARLAVQMEILLRFPMRLDNLTKLRLDQHLERPDPRARRISHIVLKPHEVKNGKLIEWPIPPGSADMIEEYIRKFRPALAELACPYLFPGHDRLACASKGNVSTSIVETIAQEVGVRINVHLLRHFAAYLYLKKYQGRYGVVAKILGHKNVATTVAFYDAFEEAAAAKSFDTVLDEERRATRPTALAARKGLARSRPKKPRERK</sequence>